<dbReference type="GO" id="GO:0005737">
    <property type="term" value="C:cytoplasm"/>
    <property type="evidence" value="ECO:0007669"/>
    <property type="project" value="UniProtKB-SubCell"/>
</dbReference>
<evidence type="ECO:0000256" key="13">
    <source>
        <dbReference type="HAMAP-Rule" id="MF_00281"/>
    </source>
</evidence>
<evidence type="ECO:0000256" key="11">
    <source>
        <dbReference type="ARBA" id="ARBA00023146"/>
    </source>
</evidence>
<keyword evidence="7 13" id="KW-0547">Nucleotide-binding</keyword>
<evidence type="ECO:0000256" key="4">
    <source>
        <dbReference type="ARBA" id="ARBA00022490"/>
    </source>
</evidence>
<dbReference type="CDD" id="cd00496">
    <property type="entry name" value="PheRS_alpha_core"/>
    <property type="match status" value="1"/>
</dbReference>
<dbReference type="HAMAP" id="MF_00281">
    <property type="entry name" value="Phe_tRNA_synth_alpha1"/>
    <property type="match status" value="1"/>
</dbReference>
<dbReference type="InterPro" id="IPR006195">
    <property type="entry name" value="aa-tRNA-synth_II"/>
</dbReference>
<dbReference type="EC" id="6.1.1.20" evidence="13"/>
<dbReference type="SUPFAM" id="SSF55681">
    <property type="entry name" value="Class II aaRS and biotin synthetases"/>
    <property type="match status" value="1"/>
</dbReference>
<dbReference type="Pfam" id="PF01409">
    <property type="entry name" value="tRNA-synt_2d"/>
    <property type="match status" value="1"/>
</dbReference>
<dbReference type="InterPro" id="IPR045864">
    <property type="entry name" value="aa-tRNA-synth_II/BPL/LPL"/>
</dbReference>
<evidence type="ECO:0000256" key="6">
    <source>
        <dbReference type="ARBA" id="ARBA00022723"/>
    </source>
</evidence>
<dbReference type="PANTHER" id="PTHR11538:SF41">
    <property type="entry name" value="PHENYLALANINE--TRNA LIGASE, MITOCHONDRIAL"/>
    <property type="match status" value="1"/>
</dbReference>
<dbReference type="Pfam" id="PF02912">
    <property type="entry name" value="Phe_tRNA-synt_N"/>
    <property type="match status" value="1"/>
</dbReference>
<proteinExistence type="inferred from homology"/>
<evidence type="ECO:0000256" key="7">
    <source>
        <dbReference type="ARBA" id="ARBA00022741"/>
    </source>
</evidence>
<dbReference type="GO" id="GO:0000287">
    <property type="term" value="F:magnesium ion binding"/>
    <property type="evidence" value="ECO:0007669"/>
    <property type="project" value="UniProtKB-UniRule"/>
</dbReference>
<evidence type="ECO:0000313" key="15">
    <source>
        <dbReference type="EMBL" id="MBE7524977.1"/>
    </source>
</evidence>
<name>A0A928Y5Z2_UNCKA</name>
<comment type="catalytic activity">
    <reaction evidence="12 13">
        <text>tRNA(Phe) + L-phenylalanine + ATP = L-phenylalanyl-tRNA(Phe) + AMP + diphosphate + H(+)</text>
        <dbReference type="Rhea" id="RHEA:19413"/>
        <dbReference type="Rhea" id="RHEA-COMP:9668"/>
        <dbReference type="Rhea" id="RHEA-COMP:9699"/>
        <dbReference type="ChEBI" id="CHEBI:15378"/>
        <dbReference type="ChEBI" id="CHEBI:30616"/>
        <dbReference type="ChEBI" id="CHEBI:33019"/>
        <dbReference type="ChEBI" id="CHEBI:58095"/>
        <dbReference type="ChEBI" id="CHEBI:78442"/>
        <dbReference type="ChEBI" id="CHEBI:78531"/>
        <dbReference type="ChEBI" id="CHEBI:456215"/>
        <dbReference type="EC" id="6.1.1.20"/>
    </reaction>
</comment>
<dbReference type="GO" id="GO:0000049">
    <property type="term" value="F:tRNA binding"/>
    <property type="evidence" value="ECO:0007669"/>
    <property type="project" value="InterPro"/>
</dbReference>
<evidence type="ECO:0000256" key="8">
    <source>
        <dbReference type="ARBA" id="ARBA00022840"/>
    </source>
</evidence>
<keyword evidence="8 13" id="KW-0067">ATP-binding</keyword>
<keyword evidence="9 13" id="KW-0460">Magnesium</keyword>
<dbReference type="GO" id="GO:0004826">
    <property type="term" value="F:phenylalanine-tRNA ligase activity"/>
    <property type="evidence" value="ECO:0007669"/>
    <property type="project" value="UniProtKB-UniRule"/>
</dbReference>
<dbReference type="SUPFAM" id="SSF46589">
    <property type="entry name" value="tRNA-binding arm"/>
    <property type="match status" value="1"/>
</dbReference>
<feature type="binding site" evidence="13">
    <location>
        <position position="259"/>
    </location>
    <ligand>
        <name>Mg(2+)</name>
        <dbReference type="ChEBI" id="CHEBI:18420"/>
        <note>shared with beta subunit</note>
    </ligand>
</feature>
<evidence type="ECO:0000256" key="2">
    <source>
        <dbReference type="ARBA" id="ARBA00010207"/>
    </source>
</evidence>
<dbReference type="EMBL" id="JABTTY010000001">
    <property type="protein sequence ID" value="MBE7524977.1"/>
    <property type="molecule type" value="Genomic_DNA"/>
</dbReference>
<dbReference type="InterPro" id="IPR022911">
    <property type="entry name" value="Phe_tRNA_ligase_alpha1_bac"/>
</dbReference>
<dbReference type="Gene3D" id="3.30.930.10">
    <property type="entry name" value="Bira Bifunctional Protein, Domain 2"/>
    <property type="match status" value="1"/>
</dbReference>
<comment type="similarity">
    <text evidence="2 13">Belongs to the class-II aminoacyl-tRNA synthetase family. Phe-tRNA synthetase alpha subunit type 1 subfamily.</text>
</comment>
<reference evidence="15" key="1">
    <citation type="submission" date="2020-05" db="EMBL/GenBank/DDBJ databases">
        <title>High-Quality Genomes of Partial-Nitritation/Anammox System by Hierarchical Clustering Based Hybrid Assembly.</title>
        <authorList>
            <person name="Liu L."/>
            <person name="Wang Y."/>
            <person name="Che Y."/>
            <person name="Chen Y."/>
            <person name="Xia Y."/>
            <person name="Luo R."/>
            <person name="Cheng S.H."/>
            <person name="Zheng C."/>
            <person name="Zhang T."/>
        </authorList>
    </citation>
    <scope>NUCLEOTIDE SEQUENCE</scope>
    <source>
        <strain evidence="15">H1_PAT1</strain>
    </source>
</reference>
<comment type="subcellular location">
    <subcellularLocation>
        <location evidence="1 13">Cytoplasm</location>
    </subcellularLocation>
</comment>
<keyword evidence="5 13" id="KW-0436">Ligase</keyword>
<dbReference type="Proteomes" id="UP000710385">
    <property type="component" value="Unassembled WGS sequence"/>
</dbReference>
<keyword evidence="6 13" id="KW-0479">Metal-binding</keyword>
<evidence type="ECO:0000313" key="16">
    <source>
        <dbReference type="Proteomes" id="UP000710385"/>
    </source>
</evidence>
<dbReference type="InterPro" id="IPR004529">
    <property type="entry name" value="Phe-tRNA-synth_IIc_asu"/>
</dbReference>
<evidence type="ECO:0000256" key="5">
    <source>
        <dbReference type="ARBA" id="ARBA00022598"/>
    </source>
</evidence>
<dbReference type="InterPro" id="IPR010978">
    <property type="entry name" value="tRNA-bd_arm"/>
</dbReference>
<comment type="caution">
    <text evidence="15">The sequence shown here is derived from an EMBL/GenBank/DDBJ whole genome shotgun (WGS) entry which is preliminary data.</text>
</comment>
<dbReference type="InterPro" id="IPR002319">
    <property type="entry name" value="Phenylalanyl-tRNA_Synthase"/>
</dbReference>
<dbReference type="GO" id="GO:0006432">
    <property type="term" value="P:phenylalanyl-tRNA aminoacylation"/>
    <property type="evidence" value="ECO:0007669"/>
    <property type="project" value="UniProtKB-UniRule"/>
</dbReference>
<evidence type="ECO:0000259" key="14">
    <source>
        <dbReference type="PROSITE" id="PS50862"/>
    </source>
</evidence>
<keyword evidence="11 13" id="KW-0030">Aminoacyl-tRNA synthetase</keyword>
<evidence type="ECO:0000256" key="10">
    <source>
        <dbReference type="ARBA" id="ARBA00022917"/>
    </source>
</evidence>
<comment type="subunit">
    <text evidence="3 13">Tetramer of two alpha and two beta subunits.</text>
</comment>
<dbReference type="NCBIfam" id="TIGR00468">
    <property type="entry name" value="pheS"/>
    <property type="match status" value="1"/>
</dbReference>
<accession>A0A928Y5Z2</accession>
<organism evidence="15 16">
    <name type="scientific">candidate division WWE3 bacterium</name>
    <dbReference type="NCBI Taxonomy" id="2053526"/>
    <lineage>
        <taxon>Bacteria</taxon>
        <taxon>Katanobacteria</taxon>
    </lineage>
</organism>
<evidence type="ECO:0000256" key="9">
    <source>
        <dbReference type="ARBA" id="ARBA00022842"/>
    </source>
</evidence>
<dbReference type="InterPro" id="IPR004188">
    <property type="entry name" value="Phe-tRNA_ligase_II_N"/>
</dbReference>
<keyword evidence="4 13" id="KW-0963">Cytoplasm</keyword>
<keyword evidence="10 13" id="KW-0648">Protein biosynthesis</keyword>
<sequence length="352" mass="40760">MTEKLEEIRKRAEIAIREAKTLQDLDDVEICYLGRKGELTGMLRQLSSLPDEEKKSLGSKANDIKGELERMLLAVRRQLLENRLTEIGRTERVDVTEPGRRPPEGHLHLVTQAIREVTEIFSRIGFVRTRYPEVDWDWYAFESLNMPKDHPARDEWETFFMDAPESKKGKMVLTPHTSNAQVRELERGQFPVRMINIAKCYRRQIDVTHVPMFHQFEGLYVDTHVSITHLRGVLDYFAKEFFGPDRAIRLRPFHFRFTEPSFEIDVSCAVCKGTGEGPDRQKCRVCKRGWLELGGAGMVHPNVLKAGNVDPKKYSGFAFGWGVERTALMKSGTKLDDIRVLYKNDLRFLKQF</sequence>
<protein>
    <recommendedName>
        <fullName evidence="13">Phenylalanine--tRNA ligase alpha subunit</fullName>
        <ecNumber evidence="13">6.1.1.20</ecNumber>
    </recommendedName>
    <alternativeName>
        <fullName evidence="13">Phenylalanyl-tRNA synthetase alpha subunit</fullName>
        <shortName evidence="13">PheRS</shortName>
    </alternativeName>
</protein>
<dbReference type="GO" id="GO:0005524">
    <property type="term" value="F:ATP binding"/>
    <property type="evidence" value="ECO:0007669"/>
    <property type="project" value="UniProtKB-UniRule"/>
</dbReference>
<evidence type="ECO:0000256" key="3">
    <source>
        <dbReference type="ARBA" id="ARBA00011209"/>
    </source>
</evidence>
<gene>
    <name evidence="13 15" type="primary">pheS</name>
    <name evidence="15" type="ORF">HS096_01080</name>
</gene>
<comment type="cofactor">
    <cofactor evidence="13">
        <name>Mg(2+)</name>
        <dbReference type="ChEBI" id="CHEBI:18420"/>
    </cofactor>
    <text evidence="13">Binds 2 magnesium ions per tetramer.</text>
</comment>
<dbReference type="AlphaFoldDB" id="A0A928Y5Z2"/>
<dbReference type="PROSITE" id="PS50862">
    <property type="entry name" value="AA_TRNA_LIGASE_II"/>
    <property type="match status" value="1"/>
</dbReference>
<feature type="domain" description="Aminoacyl-transfer RNA synthetases class-II family profile" evidence="14">
    <location>
        <begin position="110"/>
        <end position="329"/>
    </location>
</feature>
<dbReference type="PANTHER" id="PTHR11538">
    <property type="entry name" value="PHENYLALANYL-TRNA SYNTHETASE"/>
    <property type="match status" value="1"/>
</dbReference>
<evidence type="ECO:0000256" key="12">
    <source>
        <dbReference type="ARBA" id="ARBA00049255"/>
    </source>
</evidence>
<evidence type="ECO:0000256" key="1">
    <source>
        <dbReference type="ARBA" id="ARBA00004496"/>
    </source>
</evidence>